<dbReference type="AlphaFoldDB" id="W8VXG5"/>
<dbReference type="KEGG" id="nmf:NMS_1878"/>
<dbReference type="EMBL" id="AP014548">
    <property type="protein sequence ID" value="BAO55887.1"/>
    <property type="molecule type" value="Genomic_DNA"/>
</dbReference>
<protein>
    <recommendedName>
        <fullName evidence="4">YbbR-like domain-containing protein</fullName>
    </recommendedName>
</protein>
<evidence type="ECO:0008006" key="4">
    <source>
        <dbReference type="Google" id="ProtNLM"/>
    </source>
</evidence>
<sequence>MTRSDYSKFFSFIVFTIAAAILWFLFRYNNTYVEDTTVKVKWSNVPVDIELNDDSRTVEVPVKVQASGFRLLWLNYKVVSSTIDFNTSVNSRNGELIFRPENSRKMINAAVGEDIQVLEIDNTPISIGYEKFASKKVPLRKNFKVKFQGNYQEVGESDFDLDVVTITGNDKLVNKLDFLDVELDNITIEDSLVVKKIDLNALYPKLRIDPPVVSYTIRAAQMTEGSMRIPITLINKPVDAKIKLIPEVVTVVFSCRLKDYESVSADDFKVTVDLQNLSSGDTTAVPMVTVSNEVVNEARVQPQSVQILIIQ</sequence>
<evidence type="ECO:0000256" key="1">
    <source>
        <dbReference type="SAM" id="Phobius"/>
    </source>
</evidence>
<name>W8VXG5_9FLAO</name>
<keyword evidence="1" id="KW-0812">Transmembrane</keyword>
<dbReference type="Gene3D" id="2.170.120.30">
    <property type="match status" value="1"/>
</dbReference>
<dbReference type="RefSeq" id="WP_041496411.1">
    <property type="nucleotide sequence ID" value="NZ_AP014548.1"/>
</dbReference>
<keyword evidence="3" id="KW-1185">Reference proteome</keyword>
<evidence type="ECO:0000313" key="3">
    <source>
        <dbReference type="Proteomes" id="UP000031760"/>
    </source>
</evidence>
<dbReference type="HOGENOM" id="CLU_069602_1_2_10"/>
<dbReference type="OrthoDB" id="1143602at2"/>
<proteinExistence type="predicted"/>
<keyword evidence="1" id="KW-0472">Membrane</keyword>
<feature type="transmembrane region" description="Helical" evidence="1">
    <location>
        <begin position="9"/>
        <end position="26"/>
    </location>
</feature>
<reference evidence="2 3" key="1">
    <citation type="journal article" date="2014" name="Proc. Natl. Acad. Sci. U.S.A.">
        <title>Functional characterization of flavobacteria rhodopsins reveals a unique class of light-driven chloride pump in bacteria.</title>
        <authorList>
            <person name="Yoshizawa S."/>
            <person name="Kumagai Y."/>
            <person name="Kim H."/>
            <person name="Ogura Y."/>
            <person name="Hayashi T."/>
            <person name="Iwasaki W."/>
            <person name="DeLong E.F."/>
            <person name="Kogure K."/>
        </authorList>
    </citation>
    <scope>NUCLEOTIDE SEQUENCE [LARGE SCALE GENOMIC DNA]</scope>
    <source>
        <strain evidence="2 3">S1-08</strain>
    </source>
</reference>
<accession>W8VXG5</accession>
<dbReference type="Proteomes" id="UP000031760">
    <property type="component" value="Chromosome"/>
</dbReference>
<gene>
    <name evidence="2" type="ORF">NMS_1878</name>
</gene>
<dbReference type="STRING" id="1454201.NMS_1878"/>
<keyword evidence="1" id="KW-1133">Transmembrane helix</keyword>
<organism evidence="2 3">
    <name type="scientific">Nonlabens marinus S1-08</name>
    <dbReference type="NCBI Taxonomy" id="1454201"/>
    <lineage>
        <taxon>Bacteria</taxon>
        <taxon>Pseudomonadati</taxon>
        <taxon>Bacteroidota</taxon>
        <taxon>Flavobacteriia</taxon>
        <taxon>Flavobacteriales</taxon>
        <taxon>Flavobacteriaceae</taxon>
        <taxon>Nonlabens</taxon>
    </lineage>
</organism>
<evidence type="ECO:0000313" key="2">
    <source>
        <dbReference type="EMBL" id="BAO55887.1"/>
    </source>
</evidence>